<evidence type="ECO:0000313" key="2">
    <source>
        <dbReference type="EMBL" id="MCW8348998.1"/>
    </source>
</evidence>
<reference evidence="2" key="1">
    <citation type="submission" date="2022-02" db="EMBL/GenBank/DDBJ databases">
        <title>Vibrio sp. nov, a new bacterium isolated from seawater.</title>
        <authorList>
            <person name="Yuan Y."/>
        </authorList>
    </citation>
    <scope>NUCLEOTIDE SEQUENCE</scope>
    <source>
        <strain evidence="2">ZSDZ65</strain>
    </source>
</reference>
<organism evidence="2 3">
    <name type="scientific">Vibrio qingdaonensis</name>
    <dbReference type="NCBI Taxonomy" id="2829491"/>
    <lineage>
        <taxon>Bacteria</taxon>
        <taxon>Pseudomonadati</taxon>
        <taxon>Pseudomonadota</taxon>
        <taxon>Gammaproteobacteria</taxon>
        <taxon>Vibrionales</taxon>
        <taxon>Vibrionaceae</taxon>
        <taxon>Vibrio</taxon>
    </lineage>
</organism>
<proteinExistence type="predicted"/>
<keyword evidence="3" id="KW-1185">Reference proteome</keyword>
<comment type="caution">
    <text evidence="2">The sequence shown here is derived from an EMBL/GenBank/DDBJ whole genome shotgun (WGS) entry which is preliminary data.</text>
</comment>
<protein>
    <submittedName>
        <fullName evidence="2">GIY-YIG nuclease family protein</fullName>
    </submittedName>
</protein>
<feature type="region of interest" description="Disordered" evidence="1">
    <location>
        <begin position="136"/>
        <end position="165"/>
    </location>
</feature>
<evidence type="ECO:0000313" key="3">
    <source>
        <dbReference type="Proteomes" id="UP001155587"/>
    </source>
</evidence>
<dbReference type="AlphaFoldDB" id="A0A9X3HZ58"/>
<dbReference type="Proteomes" id="UP001155587">
    <property type="component" value="Unassembled WGS sequence"/>
</dbReference>
<name>A0A9X3HZ58_9VIBR</name>
<dbReference type="EMBL" id="JAKRRY010000055">
    <property type="protein sequence ID" value="MCW8348998.1"/>
    <property type="molecule type" value="Genomic_DNA"/>
</dbReference>
<gene>
    <name evidence="2" type="ORF">MD535_23685</name>
</gene>
<accession>A0A9X3HZ58</accession>
<dbReference type="RefSeq" id="WP_265677648.1">
    <property type="nucleotide sequence ID" value="NZ_JAKRRY010000055.1"/>
</dbReference>
<evidence type="ECO:0000256" key="1">
    <source>
        <dbReference type="SAM" id="MobiDB-lite"/>
    </source>
</evidence>
<sequence>MTLSDEELSELLGDVDEGAQIGWCDVQPVLQPLRKRNPDNVFDNATSFLKDISAVVYKIDDGTRCYVGRTVSLRHRLQRHATNRKSKAFGILKEYKGDKNNLISIVWRGPYPESITQEANAIEKYSTVGQTREQAIAGQMPLKSPNRKRDNSIPDMNKTKKRCYK</sequence>